<gene>
    <name evidence="3" type="primary">106057843</name>
</gene>
<organism evidence="3 4">
    <name type="scientific">Biomphalaria glabrata</name>
    <name type="common">Bloodfluke planorb</name>
    <name type="synonym">Freshwater snail</name>
    <dbReference type="NCBI Taxonomy" id="6526"/>
    <lineage>
        <taxon>Eukaryota</taxon>
        <taxon>Metazoa</taxon>
        <taxon>Spiralia</taxon>
        <taxon>Lophotrochozoa</taxon>
        <taxon>Mollusca</taxon>
        <taxon>Gastropoda</taxon>
        <taxon>Heterobranchia</taxon>
        <taxon>Euthyneura</taxon>
        <taxon>Panpulmonata</taxon>
        <taxon>Hygrophila</taxon>
        <taxon>Lymnaeoidea</taxon>
        <taxon>Planorbidae</taxon>
        <taxon>Biomphalaria</taxon>
    </lineage>
</organism>
<dbReference type="SMART" id="SM00248">
    <property type="entry name" value="ANK"/>
    <property type="match status" value="4"/>
</dbReference>
<dbReference type="InterPro" id="IPR002110">
    <property type="entry name" value="Ankyrin_rpt"/>
</dbReference>
<accession>A0A2C9JKI7</accession>
<evidence type="ECO:0000256" key="1">
    <source>
        <dbReference type="PROSITE-ProRule" id="PRU00023"/>
    </source>
</evidence>
<dbReference type="CDD" id="cd03716">
    <property type="entry name" value="SOCS_ASB_like"/>
    <property type="match status" value="1"/>
</dbReference>
<dbReference type="InterPro" id="IPR051616">
    <property type="entry name" value="Cul2-RING_E3_ligase_SR"/>
</dbReference>
<dbReference type="VEuPathDB" id="VectorBase:BGLB003796"/>
<dbReference type="EnsemblMetazoa" id="BGLB003796-RC">
    <property type="protein sequence ID" value="BGLB003796-PC"/>
    <property type="gene ID" value="BGLB003796"/>
</dbReference>
<dbReference type="GO" id="GO:0035556">
    <property type="term" value="P:intracellular signal transduction"/>
    <property type="evidence" value="ECO:0007669"/>
    <property type="project" value="InterPro"/>
</dbReference>
<dbReference type="SMART" id="SM00969">
    <property type="entry name" value="SOCS_box"/>
    <property type="match status" value="1"/>
</dbReference>
<reference evidence="3" key="1">
    <citation type="submission" date="2020-05" db="UniProtKB">
        <authorList>
            <consortium name="EnsemblMetazoa"/>
        </authorList>
    </citation>
    <scope>IDENTIFICATION</scope>
    <source>
        <strain evidence="3">BB02</strain>
    </source>
</reference>
<dbReference type="STRING" id="6526.A0A2C9JKI7"/>
<dbReference type="Pfam" id="PF12796">
    <property type="entry name" value="Ank_2"/>
    <property type="match status" value="1"/>
</dbReference>
<feature type="repeat" description="ANK" evidence="1">
    <location>
        <begin position="114"/>
        <end position="146"/>
    </location>
</feature>
<dbReference type="InterPro" id="IPR036770">
    <property type="entry name" value="Ankyrin_rpt-contain_sf"/>
</dbReference>
<dbReference type="PRINTS" id="PR01415">
    <property type="entry name" value="ANKYRIN"/>
</dbReference>
<dbReference type="SUPFAM" id="SSF48403">
    <property type="entry name" value="Ankyrin repeat"/>
    <property type="match status" value="1"/>
</dbReference>
<dbReference type="PROSITE" id="PS50088">
    <property type="entry name" value="ANK_REPEAT"/>
    <property type="match status" value="4"/>
</dbReference>
<feature type="repeat" description="ANK" evidence="1">
    <location>
        <begin position="82"/>
        <end position="113"/>
    </location>
</feature>
<dbReference type="PANTHER" id="PTHR46224:SF64">
    <property type="entry name" value="IQ MOTIF AND ANKYRIN REPEAT DOMAIN-CONTAINING PROTEIN 1"/>
    <property type="match status" value="1"/>
</dbReference>
<dbReference type="SUPFAM" id="SSF158235">
    <property type="entry name" value="SOCS box-like"/>
    <property type="match status" value="1"/>
</dbReference>
<sequence>MWFVMEQTQEKYRLSDRLIRAISNRQLSEKEDDIEVIIESGADVNRRHGTLLPLHCACMSVESDAVKLLLCKGARINEVDGYGRTALHYAAERDETVVNILLENGADINKGDGNQDTALHWAAYKNNVACVKVLLQNGADVNAMDYNHDTPIIWAAKKGNLDVIKVLLDFNADVDIRNKSGHTALQRSAGIQAAGLNNELDDATLKLLIKASGRFDLLNHEGQPIAIIASDNRLSEILRPLCQAARPLLELCRRQIRKSMGQTYLPNVIPLLPVPLRLHEFLLLRDEKDILCSLGDFIS</sequence>
<name>A0A2C9JKI7_BIOGL</name>
<feature type="repeat" description="ANK" evidence="1">
    <location>
        <begin position="53"/>
        <end position="81"/>
    </location>
</feature>
<proteinExistence type="predicted"/>
<dbReference type="PANTHER" id="PTHR46224">
    <property type="entry name" value="ANKYRIN REPEAT FAMILY PROTEIN"/>
    <property type="match status" value="1"/>
</dbReference>
<dbReference type="Pfam" id="PF00023">
    <property type="entry name" value="Ank"/>
    <property type="match status" value="1"/>
</dbReference>
<dbReference type="KEGG" id="bgt:106057843"/>
<evidence type="ECO:0000259" key="2">
    <source>
        <dbReference type="PROSITE" id="PS50225"/>
    </source>
</evidence>
<dbReference type="PROSITE" id="PS50225">
    <property type="entry name" value="SOCS"/>
    <property type="match status" value="1"/>
</dbReference>
<dbReference type="Proteomes" id="UP000076420">
    <property type="component" value="Unassembled WGS sequence"/>
</dbReference>
<dbReference type="PROSITE" id="PS50297">
    <property type="entry name" value="ANK_REP_REGION"/>
    <property type="match status" value="3"/>
</dbReference>
<dbReference type="RefSeq" id="XP_013070616.2">
    <property type="nucleotide sequence ID" value="XM_013215162.2"/>
</dbReference>
<dbReference type="Gene3D" id="1.25.40.20">
    <property type="entry name" value="Ankyrin repeat-containing domain"/>
    <property type="match status" value="2"/>
</dbReference>
<evidence type="ECO:0000313" key="4">
    <source>
        <dbReference type="Proteomes" id="UP000076420"/>
    </source>
</evidence>
<dbReference type="InterPro" id="IPR001496">
    <property type="entry name" value="SOCS_box"/>
</dbReference>
<feature type="domain" description="SOCS box" evidence="2">
    <location>
        <begin position="233"/>
        <end position="288"/>
    </location>
</feature>
<evidence type="ECO:0000313" key="3">
    <source>
        <dbReference type="EnsemblMetazoa" id="BGLB003796-PC"/>
    </source>
</evidence>
<dbReference type="RefSeq" id="XP_013070617.2">
    <property type="nucleotide sequence ID" value="XM_013215163.2"/>
</dbReference>
<dbReference type="Pfam" id="PF07525">
    <property type="entry name" value="SOCS_box"/>
    <property type="match status" value="1"/>
</dbReference>
<dbReference type="EnsemblMetazoa" id="BGLB003796-RB">
    <property type="protein sequence ID" value="BGLB003796-PB"/>
    <property type="gene ID" value="BGLB003796"/>
</dbReference>
<dbReference type="Gene3D" id="1.10.750.20">
    <property type="entry name" value="SOCS box"/>
    <property type="match status" value="1"/>
</dbReference>
<protein>
    <recommendedName>
        <fullName evidence="2">SOCS box domain-containing protein</fullName>
    </recommendedName>
</protein>
<keyword evidence="1" id="KW-0040">ANK repeat</keyword>
<dbReference type="VEuPathDB" id="VectorBase:BGLAX_038664"/>
<feature type="repeat" description="ANK" evidence="1">
    <location>
        <begin position="147"/>
        <end position="179"/>
    </location>
</feature>
<dbReference type="AlphaFoldDB" id="A0A2C9JKI7"/>
<dbReference type="OrthoDB" id="10258888at2759"/>
<dbReference type="InterPro" id="IPR036036">
    <property type="entry name" value="SOCS_box-like_dom_sf"/>
</dbReference>